<organism evidence="3 4">
    <name type="scientific">Heliobacterium chlorum</name>
    <dbReference type="NCBI Taxonomy" id="2698"/>
    <lineage>
        <taxon>Bacteria</taxon>
        <taxon>Bacillati</taxon>
        <taxon>Bacillota</taxon>
        <taxon>Clostridia</taxon>
        <taxon>Eubacteriales</taxon>
        <taxon>Heliobacteriaceae</taxon>
        <taxon>Heliobacterium</taxon>
    </lineage>
</organism>
<dbReference type="SMART" id="SM00729">
    <property type="entry name" value="Elp3"/>
    <property type="match status" value="1"/>
</dbReference>
<dbReference type="InterPro" id="IPR006638">
    <property type="entry name" value="Elp3/MiaA/NifB-like_rSAM"/>
</dbReference>
<keyword evidence="4" id="KW-1185">Reference proteome</keyword>
<gene>
    <name evidence="3" type="ORF">H1S01_07240</name>
</gene>
<accession>A0ABR7T0I4</accession>
<dbReference type="SFLD" id="SFLDS00029">
    <property type="entry name" value="Radical_SAM"/>
    <property type="match status" value="1"/>
</dbReference>
<dbReference type="InterPro" id="IPR058240">
    <property type="entry name" value="rSAM_sf"/>
</dbReference>
<dbReference type="Pfam" id="PF04055">
    <property type="entry name" value="Radical_SAM"/>
    <property type="match status" value="1"/>
</dbReference>
<sequence>MNVDQLRNIFPKYAIYVNVPFCRRPCSFCHYKANLTFGCSSVESTYVEKLTKQIHELLPFVDSKNTVESLYFGGGTPSLLRPDQLEEIFEALDHYIEETNEVSMEVHPSGWNKKYLDLNRFTRYSFGVQTFNQRRSMEWRREATSFEEIGDILSMIRAHTPEAQINLDLLFEQTLDLQDVICAAKLQPDSITIYPKTGPKKAGDILKIKQSIEAANANLEHYSPLNKGSFIFIKKGSSCSRYANHEYEEVGDIIGFGHNSVTFLGDTAYLCSYDRDGYAYRRKFSNRYLRILLQGIVTSVTYDRVKEIAPEILDFLSPHEDGHTCYLPTEKIRSFYEYIQDRYPADIVRTFSQTVLYGDDNPALLKEAENAPLFHSDRGN</sequence>
<feature type="domain" description="Radical SAM core" evidence="2">
    <location>
        <begin position="7"/>
        <end position="229"/>
    </location>
</feature>
<reference evidence="3 4" key="1">
    <citation type="submission" date="2020-07" db="EMBL/GenBank/DDBJ databases">
        <title>Draft whole-genome sequence of Heliobacterium chlorum DSM 3682, type strain.</title>
        <authorList>
            <person name="Kyndt J.A."/>
            <person name="Meyer T.E."/>
            <person name="Imhoff J.F."/>
        </authorList>
    </citation>
    <scope>NUCLEOTIDE SEQUENCE [LARGE SCALE GENOMIC DNA]</scope>
    <source>
        <strain evidence="3 4">DSM 3682</strain>
    </source>
</reference>
<proteinExistence type="predicted"/>
<dbReference type="PANTHER" id="PTHR13932">
    <property type="entry name" value="COPROPORPHYRINIGEN III OXIDASE"/>
    <property type="match status" value="1"/>
</dbReference>
<dbReference type="InterPro" id="IPR007197">
    <property type="entry name" value="rSAM"/>
</dbReference>
<dbReference type="RefSeq" id="WP_188039421.1">
    <property type="nucleotide sequence ID" value="NZ_JACVHF010000005.1"/>
</dbReference>
<dbReference type="InterPro" id="IPR034505">
    <property type="entry name" value="Coproporphyrinogen-III_oxidase"/>
</dbReference>
<dbReference type="SUPFAM" id="SSF102114">
    <property type="entry name" value="Radical SAM enzymes"/>
    <property type="match status" value="1"/>
</dbReference>
<dbReference type="PROSITE" id="PS51918">
    <property type="entry name" value="RADICAL_SAM"/>
    <property type="match status" value="1"/>
</dbReference>
<dbReference type="PANTHER" id="PTHR13932:SF5">
    <property type="entry name" value="RADICAL S-ADENOSYL METHIONINE DOMAIN-CONTAINING PROTEIN 1, MITOCHONDRIAL"/>
    <property type="match status" value="1"/>
</dbReference>
<comment type="caution">
    <text evidence="3">The sequence shown here is derived from an EMBL/GenBank/DDBJ whole genome shotgun (WGS) entry which is preliminary data.</text>
</comment>
<evidence type="ECO:0000313" key="3">
    <source>
        <dbReference type="EMBL" id="MBC9784304.1"/>
    </source>
</evidence>
<protein>
    <recommendedName>
        <fullName evidence="1">Heme chaperone HemW</fullName>
    </recommendedName>
</protein>
<evidence type="ECO:0000313" key="4">
    <source>
        <dbReference type="Proteomes" id="UP000617402"/>
    </source>
</evidence>
<name>A0ABR7T0I4_HELCL</name>
<evidence type="ECO:0000256" key="1">
    <source>
        <dbReference type="ARBA" id="ARBA00017228"/>
    </source>
</evidence>
<dbReference type="Proteomes" id="UP000617402">
    <property type="component" value="Unassembled WGS sequence"/>
</dbReference>
<dbReference type="EMBL" id="JACVHF010000005">
    <property type="protein sequence ID" value="MBC9784304.1"/>
    <property type="molecule type" value="Genomic_DNA"/>
</dbReference>
<evidence type="ECO:0000259" key="2">
    <source>
        <dbReference type="PROSITE" id="PS51918"/>
    </source>
</evidence>